<organism evidence="2 3">
    <name type="scientific">Octopus sinensis</name>
    <name type="common">East Asian common octopus</name>
    <dbReference type="NCBI Taxonomy" id="2607531"/>
    <lineage>
        <taxon>Eukaryota</taxon>
        <taxon>Metazoa</taxon>
        <taxon>Spiralia</taxon>
        <taxon>Lophotrochozoa</taxon>
        <taxon>Mollusca</taxon>
        <taxon>Cephalopoda</taxon>
        <taxon>Coleoidea</taxon>
        <taxon>Octopodiformes</taxon>
        <taxon>Octopoda</taxon>
        <taxon>Incirrata</taxon>
        <taxon>Octopodidae</taxon>
        <taxon>Octopus</taxon>
    </lineage>
</organism>
<keyword evidence="1" id="KW-0812">Transmembrane</keyword>
<dbReference type="KEGG" id="osn:115229977"/>
<evidence type="ECO:0000313" key="3">
    <source>
        <dbReference type="RefSeq" id="XP_029656093.1"/>
    </source>
</evidence>
<keyword evidence="2" id="KW-1185">Reference proteome</keyword>
<feature type="transmembrane region" description="Helical" evidence="1">
    <location>
        <begin position="264"/>
        <end position="283"/>
    </location>
</feature>
<keyword evidence="1" id="KW-1133">Transmembrane helix</keyword>
<proteinExistence type="predicted"/>
<protein>
    <submittedName>
        <fullName evidence="3">Uncharacterized protein LOC115229977 isoform X1</fullName>
    </submittedName>
</protein>
<evidence type="ECO:0000256" key="1">
    <source>
        <dbReference type="SAM" id="Phobius"/>
    </source>
</evidence>
<gene>
    <name evidence="3" type="primary">LOC115229977</name>
</gene>
<sequence>MMFRGYTNVGEGSWRSSGLPAKLLMPMMMMILMLSPYTSAIVQIASFSPADGFTIGVPNMMNIVCSYTTTNLTSFSLVQNNNSVVEMQYNQNSGFFQTIRNEKAFVCTLTQFSSNSGVVKCFKRNLNCEDVGEYRCLLSETDISNPEILKVKPSIKSFVLAENDFQMSRMATFKCTANVPWPNPWEEVVFRWTLIRNGRNVVTEDRARVWGSDKCYTEVTSSYKHVVHFDSFSSHSIISCTVFNQTRTRNIDPPMPRDLLMPHLVYSTINGFWSLISFLYFWWLQFPTSINPFGKKLIMKIPLDVN</sequence>
<dbReference type="AlphaFoldDB" id="A0A6P7TWH4"/>
<dbReference type="Proteomes" id="UP000515154">
    <property type="component" value="Unplaced"/>
</dbReference>
<accession>A0A6P7TWH4</accession>
<keyword evidence="1" id="KW-0472">Membrane</keyword>
<evidence type="ECO:0000313" key="2">
    <source>
        <dbReference type="Proteomes" id="UP000515154"/>
    </source>
</evidence>
<reference evidence="3" key="1">
    <citation type="submission" date="2025-08" db="UniProtKB">
        <authorList>
            <consortium name="RefSeq"/>
        </authorList>
    </citation>
    <scope>IDENTIFICATION</scope>
</reference>
<dbReference type="RefSeq" id="XP_029656093.1">
    <property type="nucleotide sequence ID" value="XM_029800233.2"/>
</dbReference>
<name>A0A6P7TWH4_9MOLL</name>